<dbReference type="InterPro" id="IPR010710">
    <property type="entry name" value="DUF1289"/>
</dbReference>
<feature type="compositionally biased region" description="Basic and acidic residues" evidence="1">
    <location>
        <begin position="69"/>
        <end position="79"/>
    </location>
</feature>
<dbReference type="Proteomes" id="UP001155220">
    <property type="component" value="Unassembled WGS sequence"/>
</dbReference>
<evidence type="ECO:0000256" key="1">
    <source>
        <dbReference type="SAM" id="MobiDB-lite"/>
    </source>
</evidence>
<feature type="compositionally biased region" description="Basic residues" evidence="1">
    <location>
        <begin position="58"/>
        <end position="68"/>
    </location>
</feature>
<accession>A0A9X2H3T6</accession>
<sequence length="79" mass="8632">MESPCILVCVLDPKTGYCFGCGRTGEEIASWTAISCEARQAVMNLLPARLAGFERPARRQTTRSRRASQRREAEAGGDA</sequence>
<proteinExistence type="predicted"/>
<dbReference type="EMBL" id="JALHBS010000033">
    <property type="protein sequence ID" value="MCP3054742.1"/>
    <property type="molecule type" value="Genomic_DNA"/>
</dbReference>
<organism evidence="2 3">
    <name type="scientific">Aurantimonas marianensis</name>
    <dbReference type="NCBI Taxonomy" id="2920428"/>
    <lineage>
        <taxon>Bacteria</taxon>
        <taxon>Pseudomonadati</taxon>
        <taxon>Pseudomonadota</taxon>
        <taxon>Alphaproteobacteria</taxon>
        <taxon>Hyphomicrobiales</taxon>
        <taxon>Aurantimonadaceae</taxon>
        <taxon>Aurantimonas</taxon>
    </lineage>
</organism>
<name>A0A9X2H3T6_9HYPH</name>
<evidence type="ECO:0000313" key="3">
    <source>
        <dbReference type="Proteomes" id="UP001155220"/>
    </source>
</evidence>
<dbReference type="AlphaFoldDB" id="A0A9X2H3T6"/>
<keyword evidence="3" id="KW-1185">Reference proteome</keyword>
<dbReference type="PANTHER" id="PTHR35175:SF2">
    <property type="entry name" value="DUF1289 DOMAIN-CONTAINING PROTEIN"/>
    <property type="match status" value="1"/>
</dbReference>
<dbReference type="PANTHER" id="PTHR35175">
    <property type="entry name" value="DUF1289 DOMAIN-CONTAINING PROTEIN"/>
    <property type="match status" value="1"/>
</dbReference>
<comment type="caution">
    <text evidence="2">The sequence shown here is derived from an EMBL/GenBank/DDBJ whole genome shotgun (WGS) entry which is preliminary data.</text>
</comment>
<gene>
    <name evidence="2" type="ORF">MJ956_06215</name>
</gene>
<evidence type="ECO:0000313" key="2">
    <source>
        <dbReference type="EMBL" id="MCP3054742.1"/>
    </source>
</evidence>
<reference evidence="2" key="1">
    <citation type="submission" date="2022-03" db="EMBL/GenBank/DDBJ databases">
        <title>Aurantimonas Liuensis sp. Nov., isolated from the hadal seawater of the Mariana Trench.</title>
        <authorList>
            <person name="Liu R."/>
        </authorList>
    </citation>
    <scope>NUCLEOTIDE SEQUENCE</scope>
    <source>
        <strain evidence="2">LRZ36</strain>
    </source>
</reference>
<dbReference type="Pfam" id="PF06945">
    <property type="entry name" value="DUF1289"/>
    <property type="match status" value="1"/>
</dbReference>
<dbReference type="RefSeq" id="WP_253963627.1">
    <property type="nucleotide sequence ID" value="NZ_JALHBS010000033.1"/>
</dbReference>
<feature type="region of interest" description="Disordered" evidence="1">
    <location>
        <begin position="54"/>
        <end position="79"/>
    </location>
</feature>
<protein>
    <submittedName>
        <fullName evidence="2">DUF1289 domain-containing protein</fullName>
    </submittedName>
</protein>